<feature type="region of interest" description="Disordered" evidence="1">
    <location>
        <begin position="1"/>
        <end position="21"/>
    </location>
</feature>
<sequence length="77" mass="8408">MSLGHNMPRDEDRGIIPHSVKDTRTIGSAYERYLQSVQTSSMPSEEAGPFKSVGIGRPGGNNKILGPPMVRLWVLVS</sequence>
<keyword evidence="3" id="KW-1185">Reference proteome</keyword>
<evidence type="ECO:0000313" key="2">
    <source>
        <dbReference type="EMBL" id="KAL1193042.1"/>
    </source>
</evidence>
<dbReference type="Proteomes" id="UP001558713">
    <property type="component" value="Unassembled WGS sequence"/>
</dbReference>
<reference evidence="2 3" key="1">
    <citation type="submission" date="2024-04" db="EMBL/GenBank/DDBJ databases">
        <title>Genome assembly C_amara_ONT_v2.</title>
        <authorList>
            <person name="Yant L."/>
            <person name="Moore C."/>
            <person name="Slenker M."/>
        </authorList>
    </citation>
    <scope>NUCLEOTIDE SEQUENCE [LARGE SCALE GENOMIC DNA]</scope>
    <source>
        <tissue evidence="2">Leaf</tissue>
    </source>
</reference>
<dbReference type="EMBL" id="JBANAX010000799">
    <property type="protein sequence ID" value="KAL1193042.1"/>
    <property type="molecule type" value="Genomic_DNA"/>
</dbReference>
<name>A0ABD0ZEC4_CARAN</name>
<gene>
    <name evidence="2" type="ORF">V5N11_036339</name>
</gene>
<proteinExistence type="predicted"/>
<feature type="compositionally biased region" description="Basic and acidic residues" evidence="1">
    <location>
        <begin position="7"/>
        <end position="21"/>
    </location>
</feature>
<feature type="region of interest" description="Disordered" evidence="1">
    <location>
        <begin position="37"/>
        <end position="61"/>
    </location>
</feature>
<protein>
    <submittedName>
        <fullName evidence="2">Nuclear speckle RNA-binding protein B</fullName>
    </submittedName>
</protein>
<evidence type="ECO:0000313" key="3">
    <source>
        <dbReference type="Proteomes" id="UP001558713"/>
    </source>
</evidence>
<organism evidence="2 3">
    <name type="scientific">Cardamine amara subsp. amara</name>
    <dbReference type="NCBI Taxonomy" id="228776"/>
    <lineage>
        <taxon>Eukaryota</taxon>
        <taxon>Viridiplantae</taxon>
        <taxon>Streptophyta</taxon>
        <taxon>Embryophyta</taxon>
        <taxon>Tracheophyta</taxon>
        <taxon>Spermatophyta</taxon>
        <taxon>Magnoliopsida</taxon>
        <taxon>eudicotyledons</taxon>
        <taxon>Gunneridae</taxon>
        <taxon>Pentapetalae</taxon>
        <taxon>rosids</taxon>
        <taxon>malvids</taxon>
        <taxon>Brassicales</taxon>
        <taxon>Brassicaceae</taxon>
        <taxon>Cardamineae</taxon>
        <taxon>Cardamine</taxon>
    </lineage>
</organism>
<dbReference type="AlphaFoldDB" id="A0ABD0ZEC4"/>
<accession>A0ABD0ZEC4</accession>
<comment type="caution">
    <text evidence="2">The sequence shown here is derived from an EMBL/GenBank/DDBJ whole genome shotgun (WGS) entry which is preliminary data.</text>
</comment>
<evidence type="ECO:0000256" key="1">
    <source>
        <dbReference type="SAM" id="MobiDB-lite"/>
    </source>
</evidence>